<proteinExistence type="predicted"/>
<dbReference type="RefSeq" id="WP_151159420.1">
    <property type="nucleotide sequence ID" value="NZ_JACHIL010000003.1"/>
</dbReference>
<evidence type="ECO:0000313" key="3">
    <source>
        <dbReference type="EMBL" id="MBB5091317.1"/>
    </source>
</evidence>
<dbReference type="EMBL" id="JACHIL010000003">
    <property type="protein sequence ID" value="MBB5091317.1"/>
    <property type="molecule type" value="Genomic_DNA"/>
</dbReference>
<accession>A0A7W8AJ68</accession>
<feature type="domain" description="ParB-like N-terminal" evidence="2">
    <location>
        <begin position="10"/>
        <end position="107"/>
    </location>
</feature>
<comment type="caution">
    <text evidence="3">The sequence shown here is derived from an EMBL/GenBank/DDBJ whole genome shotgun (WGS) entry which is preliminary data.</text>
</comment>
<dbReference type="InterPro" id="IPR003115">
    <property type="entry name" value="ParB_N"/>
</dbReference>
<evidence type="ECO:0000256" key="1">
    <source>
        <dbReference type="SAM" id="MobiDB-lite"/>
    </source>
</evidence>
<dbReference type="InterPro" id="IPR036086">
    <property type="entry name" value="ParB/Sulfiredoxin_sf"/>
</dbReference>
<dbReference type="SMART" id="SM00470">
    <property type="entry name" value="ParB"/>
    <property type="match status" value="1"/>
</dbReference>
<organism evidence="3 4">
    <name type="scientific">Pseudochrobactrum saccharolyticum</name>
    <dbReference type="NCBI Taxonomy" id="354352"/>
    <lineage>
        <taxon>Bacteria</taxon>
        <taxon>Pseudomonadati</taxon>
        <taxon>Pseudomonadota</taxon>
        <taxon>Alphaproteobacteria</taxon>
        <taxon>Hyphomicrobiales</taxon>
        <taxon>Brucellaceae</taxon>
        <taxon>Pseudochrobactrum</taxon>
    </lineage>
</organism>
<dbReference type="Proteomes" id="UP000531231">
    <property type="component" value="Unassembled WGS sequence"/>
</dbReference>
<dbReference type="AlphaFoldDB" id="A0A7W8AJ68"/>
<feature type="region of interest" description="Disordered" evidence="1">
    <location>
        <begin position="177"/>
        <end position="196"/>
    </location>
</feature>
<gene>
    <name evidence="3" type="ORF">HNQ68_001858</name>
</gene>
<keyword evidence="4" id="KW-1185">Reference proteome</keyword>
<dbReference type="SUPFAM" id="SSF110849">
    <property type="entry name" value="ParB/Sulfiredoxin"/>
    <property type="match status" value="1"/>
</dbReference>
<dbReference type="Pfam" id="PF02195">
    <property type="entry name" value="ParB_N"/>
    <property type="match status" value="1"/>
</dbReference>
<protein>
    <recommendedName>
        <fullName evidence="2">ParB-like N-terminal domain-containing protein</fullName>
    </recommendedName>
</protein>
<evidence type="ECO:0000259" key="2">
    <source>
        <dbReference type="SMART" id="SM00470"/>
    </source>
</evidence>
<evidence type="ECO:0000313" key="4">
    <source>
        <dbReference type="Proteomes" id="UP000531231"/>
    </source>
</evidence>
<name>A0A7W8AJ68_9HYPH</name>
<dbReference type="Gene3D" id="3.90.1530.10">
    <property type="entry name" value="Conserved hypothetical protein from pyrococcus furiosus pfu- 392566-001, ParB domain"/>
    <property type="match status" value="1"/>
</dbReference>
<reference evidence="3 4" key="1">
    <citation type="submission" date="2020-08" db="EMBL/GenBank/DDBJ databases">
        <title>Genomic Encyclopedia of Type Strains, Phase IV (KMG-IV): sequencing the most valuable type-strain genomes for metagenomic binning, comparative biology and taxonomic classification.</title>
        <authorList>
            <person name="Goeker M."/>
        </authorList>
    </citation>
    <scope>NUCLEOTIDE SEQUENCE [LARGE SCALE GENOMIC DNA]</scope>
    <source>
        <strain evidence="3 4">DSM 25620</strain>
    </source>
</reference>
<sequence length="253" mass="29418">MREPQGTRLLAIRLDSVVLNPSTQIREKSINPEVVKNYREAMRQETQFPPITVVPVDPTDDSRGFILIDGWHRFRAMQELGIDYTDANVIIEADPNRYQWLAAQGNRTHGLSLTRKDKRRVFRAYVKAGEHRTGKIGKAKVKSARQMAKELQGIVSHRRLPDWMQQDFPSVYKLMSEPDATNDEPEQPFGKAQREKARAREIMIHAGEVKSAFYSLTDMELRSQIRQRYSFLQLERLERPESAVQKDYDNDDF</sequence>